<protein>
    <submittedName>
        <fullName evidence="2">Uncharacterized protein</fullName>
    </submittedName>
</protein>
<reference evidence="2 3" key="1">
    <citation type="submission" date="2023-09" db="EMBL/GenBank/DDBJ databases">
        <title>Whole genome shotgun sequencing (WGS) of Bosea sp. ZW T0_25, isolated from stored onions (Allium cepa).</title>
        <authorList>
            <person name="Stoll D.A."/>
            <person name="Huch M."/>
        </authorList>
    </citation>
    <scope>NUCLEOTIDE SEQUENCE [LARGE SCALE GENOMIC DNA]</scope>
    <source>
        <strain evidence="2 3">ZW T0_25</strain>
    </source>
</reference>
<proteinExistence type="predicted"/>
<dbReference type="EMBL" id="JAWDID010000010">
    <property type="protein sequence ID" value="MDU0340030.1"/>
    <property type="molecule type" value="Genomic_DNA"/>
</dbReference>
<comment type="caution">
    <text evidence="2">The sequence shown here is derived from an EMBL/GenBank/DDBJ whole genome shotgun (WGS) entry which is preliminary data.</text>
</comment>
<sequence>MCDYSLQHVMSTPAKVGDVLKTTSFIGSSTRGFCAAGDPNVAVCVLPGTELAFAADIECDRLVGFLPHRKFAARVARFRQVDLDKPYVHHDALELPDGQIVLVTNLSDGQTATVLQLPADQTSDAEPRTQPQEEARPASEMALISFGF</sequence>
<accession>A0ABU3S5H5</accession>
<feature type="compositionally biased region" description="Basic and acidic residues" evidence="1">
    <location>
        <begin position="125"/>
        <end position="137"/>
    </location>
</feature>
<keyword evidence="3" id="KW-1185">Reference proteome</keyword>
<name>A0ABU3S5H5_9HYPH</name>
<evidence type="ECO:0000256" key="1">
    <source>
        <dbReference type="SAM" id="MobiDB-lite"/>
    </source>
</evidence>
<dbReference type="RefSeq" id="WP_316017904.1">
    <property type="nucleotide sequence ID" value="NZ_JAWDID010000010.1"/>
</dbReference>
<gene>
    <name evidence="2" type="ORF">RKE40_09065</name>
</gene>
<evidence type="ECO:0000313" key="2">
    <source>
        <dbReference type="EMBL" id="MDU0340030.1"/>
    </source>
</evidence>
<organism evidence="2 3">
    <name type="scientific">Bosea rubneri</name>
    <dbReference type="NCBI Taxonomy" id="3075434"/>
    <lineage>
        <taxon>Bacteria</taxon>
        <taxon>Pseudomonadati</taxon>
        <taxon>Pseudomonadota</taxon>
        <taxon>Alphaproteobacteria</taxon>
        <taxon>Hyphomicrobiales</taxon>
        <taxon>Boseaceae</taxon>
        <taxon>Bosea</taxon>
    </lineage>
</organism>
<evidence type="ECO:0000313" key="3">
    <source>
        <dbReference type="Proteomes" id="UP001254257"/>
    </source>
</evidence>
<dbReference type="Proteomes" id="UP001254257">
    <property type="component" value="Unassembled WGS sequence"/>
</dbReference>
<feature type="region of interest" description="Disordered" evidence="1">
    <location>
        <begin position="118"/>
        <end position="137"/>
    </location>
</feature>